<evidence type="ECO:0000313" key="5">
    <source>
        <dbReference type="Proteomes" id="UP000236333"/>
    </source>
</evidence>
<evidence type="ECO:0000256" key="1">
    <source>
        <dbReference type="ARBA" id="ARBA00011026"/>
    </source>
</evidence>
<gene>
    <name evidence="4" type="ORF">TSOC_012446</name>
</gene>
<dbReference type="OrthoDB" id="196393at2759"/>
<evidence type="ECO:0000313" key="4">
    <source>
        <dbReference type="EMBL" id="PNH01650.1"/>
    </source>
</evidence>
<reference evidence="4 5" key="1">
    <citation type="journal article" date="2017" name="Mol. Biol. Evol.">
        <title>The 4-celled Tetrabaena socialis nuclear genome reveals the essential components for genetic control of cell number at the origin of multicellularity in the volvocine lineage.</title>
        <authorList>
            <person name="Featherston J."/>
            <person name="Arakaki Y."/>
            <person name="Hanschen E.R."/>
            <person name="Ferris P.J."/>
            <person name="Michod R.E."/>
            <person name="Olson B.J.S.C."/>
            <person name="Nozaki H."/>
            <person name="Durand P.M."/>
        </authorList>
    </citation>
    <scope>NUCLEOTIDE SEQUENCE [LARGE SCALE GENOMIC DNA]</scope>
    <source>
        <strain evidence="4 5">NIES-571</strain>
    </source>
</reference>
<feature type="region of interest" description="Disordered" evidence="3">
    <location>
        <begin position="1"/>
        <end position="44"/>
    </location>
</feature>
<evidence type="ECO:0000256" key="3">
    <source>
        <dbReference type="SAM" id="MobiDB-lite"/>
    </source>
</evidence>
<organism evidence="4 5">
    <name type="scientific">Tetrabaena socialis</name>
    <dbReference type="NCBI Taxonomy" id="47790"/>
    <lineage>
        <taxon>Eukaryota</taxon>
        <taxon>Viridiplantae</taxon>
        <taxon>Chlorophyta</taxon>
        <taxon>core chlorophytes</taxon>
        <taxon>Chlorophyceae</taxon>
        <taxon>CS clade</taxon>
        <taxon>Chlamydomonadales</taxon>
        <taxon>Tetrabaenaceae</taxon>
        <taxon>Tetrabaena</taxon>
    </lineage>
</organism>
<dbReference type="Pfam" id="PF14753">
    <property type="entry name" value="FAM221"/>
    <property type="match status" value="1"/>
</dbReference>
<comment type="caution">
    <text evidence="4">The sequence shown here is derived from an EMBL/GenBank/DDBJ whole genome shotgun (WGS) entry which is preliminary data.</text>
</comment>
<proteinExistence type="inferred from homology"/>
<dbReference type="InterPro" id="IPR026755">
    <property type="entry name" value="Fam221a/b"/>
</dbReference>
<feature type="compositionally biased region" description="Low complexity" evidence="3">
    <location>
        <begin position="1"/>
        <end position="29"/>
    </location>
</feature>
<dbReference type="PANTHER" id="PTHR31214">
    <property type="entry name" value="PROTEIN FAM221A-RELATED"/>
    <property type="match status" value="1"/>
</dbReference>
<sequence>PEPSQPNTQRAQQPQAQQQQQQPSQTSLQEPAPEQGPGREQEALPTRGVEAFVWRCGTCEKECVPVRSESRCLCGHRLKEHGPVSSTVPSKCKSAKCGCRGFFFVVAEGAWVLRCRCKHKHVEHNPATRACAKAGCGCGVFDSPWVCNCDHPWSDHRQLVAVKQVISVRDMMGGMSLGEVEVGGGGPAREVNDYDALKRGDLAGLTR</sequence>
<comment type="similarity">
    <text evidence="1">Belongs to the FAM221 family.</text>
</comment>
<name>A0A2J7ZN18_9CHLO</name>
<dbReference type="AlphaFoldDB" id="A0A2J7ZN18"/>
<accession>A0A2J7ZN18</accession>
<protein>
    <recommendedName>
        <fullName evidence="2">Protein FAM221A</fullName>
    </recommendedName>
</protein>
<dbReference type="EMBL" id="PGGS01000828">
    <property type="protein sequence ID" value="PNH01650.1"/>
    <property type="molecule type" value="Genomic_DNA"/>
</dbReference>
<dbReference type="PANTHER" id="PTHR31214:SF2">
    <property type="entry name" value="PROTEIN FAM221A"/>
    <property type="match status" value="1"/>
</dbReference>
<evidence type="ECO:0000256" key="2">
    <source>
        <dbReference type="ARBA" id="ARBA00039630"/>
    </source>
</evidence>
<feature type="non-terminal residue" evidence="4">
    <location>
        <position position="1"/>
    </location>
</feature>
<feature type="non-terminal residue" evidence="4">
    <location>
        <position position="207"/>
    </location>
</feature>
<keyword evidence="5" id="KW-1185">Reference proteome</keyword>
<dbReference type="Proteomes" id="UP000236333">
    <property type="component" value="Unassembled WGS sequence"/>
</dbReference>